<name>A0A8H5BTA2_9AGAR</name>
<gene>
    <name evidence="2" type="ORF">D9758_016771</name>
</gene>
<accession>A0A8H5BTA2</accession>
<evidence type="ECO:0000313" key="3">
    <source>
        <dbReference type="Proteomes" id="UP000559256"/>
    </source>
</evidence>
<reference evidence="2 3" key="1">
    <citation type="journal article" date="2020" name="ISME J.">
        <title>Uncovering the hidden diversity of litter-decomposition mechanisms in mushroom-forming fungi.</title>
        <authorList>
            <person name="Floudas D."/>
            <person name="Bentzer J."/>
            <person name="Ahren D."/>
            <person name="Johansson T."/>
            <person name="Persson P."/>
            <person name="Tunlid A."/>
        </authorList>
    </citation>
    <scope>NUCLEOTIDE SEQUENCE [LARGE SCALE GENOMIC DNA]</scope>
    <source>
        <strain evidence="2 3">CBS 291.85</strain>
    </source>
</reference>
<dbReference type="EMBL" id="JAACJM010000380">
    <property type="protein sequence ID" value="KAF5327952.1"/>
    <property type="molecule type" value="Genomic_DNA"/>
</dbReference>
<evidence type="ECO:0000256" key="1">
    <source>
        <dbReference type="SAM" id="MobiDB-lite"/>
    </source>
</evidence>
<dbReference type="Proteomes" id="UP000559256">
    <property type="component" value="Unassembled WGS sequence"/>
</dbReference>
<organism evidence="2 3">
    <name type="scientific">Tetrapyrgos nigripes</name>
    <dbReference type="NCBI Taxonomy" id="182062"/>
    <lineage>
        <taxon>Eukaryota</taxon>
        <taxon>Fungi</taxon>
        <taxon>Dikarya</taxon>
        <taxon>Basidiomycota</taxon>
        <taxon>Agaricomycotina</taxon>
        <taxon>Agaricomycetes</taxon>
        <taxon>Agaricomycetidae</taxon>
        <taxon>Agaricales</taxon>
        <taxon>Marasmiineae</taxon>
        <taxon>Marasmiaceae</taxon>
        <taxon>Tetrapyrgos</taxon>
    </lineage>
</organism>
<feature type="region of interest" description="Disordered" evidence="1">
    <location>
        <begin position="1"/>
        <end position="37"/>
    </location>
</feature>
<keyword evidence="3" id="KW-1185">Reference proteome</keyword>
<sequence length="112" mass="12457">MSSRPYNLNQYGPVNPGGSKQKTARSVSSSYEPVPTNVERYARSRTTAEPITQKSSLIPNPNDWRYNVSPHVAEADDAIHNIDPENDTKTSRTRIFSGRGYANYGCLLIVVL</sequence>
<proteinExistence type="predicted"/>
<protein>
    <submittedName>
        <fullName evidence="2">Uncharacterized protein</fullName>
    </submittedName>
</protein>
<feature type="non-terminal residue" evidence="2">
    <location>
        <position position="1"/>
    </location>
</feature>
<dbReference type="AlphaFoldDB" id="A0A8H5BTA2"/>
<comment type="caution">
    <text evidence="2">The sequence shown here is derived from an EMBL/GenBank/DDBJ whole genome shotgun (WGS) entry which is preliminary data.</text>
</comment>
<feature type="compositionally biased region" description="Polar residues" evidence="1">
    <location>
        <begin position="1"/>
        <end position="31"/>
    </location>
</feature>
<dbReference type="OrthoDB" id="2823624at2759"/>
<evidence type="ECO:0000313" key="2">
    <source>
        <dbReference type="EMBL" id="KAF5327952.1"/>
    </source>
</evidence>